<evidence type="ECO:0000313" key="5">
    <source>
        <dbReference type="Proteomes" id="UP000305939"/>
    </source>
</evidence>
<accession>A0A4S3M1J3</accession>
<dbReference type="Gene3D" id="3.40.630.30">
    <property type="match status" value="1"/>
</dbReference>
<evidence type="ECO:0000259" key="3">
    <source>
        <dbReference type="PROSITE" id="PS51186"/>
    </source>
</evidence>
<dbReference type="Pfam" id="PF00583">
    <property type="entry name" value="Acetyltransf_1"/>
    <property type="match status" value="1"/>
</dbReference>
<comment type="caution">
    <text evidence="4">The sequence shown here is derived from an EMBL/GenBank/DDBJ whole genome shotgun (WGS) entry which is preliminary data.</text>
</comment>
<dbReference type="CDD" id="cd04301">
    <property type="entry name" value="NAT_SF"/>
    <property type="match status" value="1"/>
</dbReference>
<protein>
    <submittedName>
        <fullName evidence="4">GNAT family N-acetyltransferase</fullName>
    </submittedName>
</protein>
<evidence type="ECO:0000313" key="4">
    <source>
        <dbReference type="EMBL" id="THD68058.1"/>
    </source>
</evidence>
<evidence type="ECO:0000256" key="2">
    <source>
        <dbReference type="ARBA" id="ARBA00023315"/>
    </source>
</evidence>
<dbReference type="GO" id="GO:0016747">
    <property type="term" value="F:acyltransferase activity, transferring groups other than amino-acyl groups"/>
    <property type="evidence" value="ECO:0007669"/>
    <property type="project" value="InterPro"/>
</dbReference>
<dbReference type="InterPro" id="IPR050832">
    <property type="entry name" value="Bact_Acetyltransf"/>
</dbReference>
<dbReference type="Proteomes" id="UP000305939">
    <property type="component" value="Unassembled WGS sequence"/>
</dbReference>
<keyword evidence="2" id="KW-0012">Acyltransferase</keyword>
<dbReference type="InterPro" id="IPR016181">
    <property type="entry name" value="Acyl_CoA_acyltransferase"/>
</dbReference>
<dbReference type="OrthoDB" id="5419426at2"/>
<keyword evidence="1 4" id="KW-0808">Transferase</keyword>
<feature type="domain" description="N-acetyltransferase" evidence="3">
    <location>
        <begin position="4"/>
        <end position="161"/>
    </location>
</feature>
<gene>
    <name evidence="4" type="ORF">E7Z59_10455</name>
</gene>
<dbReference type="InterPro" id="IPR000182">
    <property type="entry name" value="GNAT_dom"/>
</dbReference>
<dbReference type="SUPFAM" id="SSF55729">
    <property type="entry name" value="Acyl-CoA N-acyltransferases (Nat)"/>
    <property type="match status" value="1"/>
</dbReference>
<proteinExistence type="predicted"/>
<dbReference type="PANTHER" id="PTHR43877">
    <property type="entry name" value="AMINOALKYLPHOSPHONATE N-ACETYLTRANSFERASE-RELATED-RELATED"/>
    <property type="match status" value="1"/>
</dbReference>
<reference evidence="4 5" key="1">
    <citation type="submission" date="2019-04" db="EMBL/GenBank/DDBJ databases">
        <title>Draft genome sequence of Robertkochia marina CC-AMO-30D.</title>
        <authorList>
            <person name="Hameed A."/>
            <person name="Lin S.-Y."/>
            <person name="Shahina M."/>
            <person name="Lai W.-A."/>
            <person name="Young C.-C."/>
        </authorList>
    </citation>
    <scope>NUCLEOTIDE SEQUENCE [LARGE SCALE GENOMIC DNA]</scope>
    <source>
        <strain evidence="4 5">CC-AMO-30D</strain>
    </source>
</reference>
<dbReference type="AlphaFoldDB" id="A0A4S3M1J3"/>
<name>A0A4S3M1J3_9FLAO</name>
<evidence type="ECO:0000256" key="1">
    <source>
        <dbReference type="ARBA" id="ARBA00022679"/>
    </source>
</evidence>
<organism evidence="4 5">
    <name type="scientific">Robertkochia marina</name>
    <dbReference type="NCBI Taxonomy" id="1227945"/>
    <lineage>
        <taxon>Bacteria</taxon>
        <taxon>Pseudomonadati</taxon>
        <taxon>Bacteroidota</taxon>
        <taxon>Flavobacteriia</taxon>
        <taxon>Flavobacteriales</taxon>
        <taxon>Flavobacteriaceae</taxon>
        <taxon>Robertkochia</taxon>
    </lineage>
</organism>
<dbReference type="RefSeq" id="WP_136336263.1">
    <property type="nucleotide sequence ID" value="NZ_QXMP01000010.1"/>
</dbReference>
<dbReference type="EMBL" id="SSMC01000002">
    <property type="protein sequence ID" value="THD68058.1"/>
    <property type="molecule type" value="Genomic_DNA"/>
</dbReference>
<sequence>MSSIRIREIQPDDNEQMAKVLRTVLVEMGVPKVGTAYADPSVDQMYEAYQQDRAVYFVLEQDGEILGGAGVAQLDNYEGPVCELQKMYFLKEVRALGLGQRMIEACIEKAREFQYEQMYIETMPYMKQAQKLYVKNGFKYIDAPMGDTGHSACPVWLLKDL</sequence>
<keyword evidence="5" id="KW-1185">Reference proteome</keyword>
<dbReference type="PROSITE" id="PS51186">
    <property type="entry name" value="GNAT"/>
    <property type="match status" value="1"/>
</dbReference>